<name>A0A4Y1WX08_9BACT</name>
<sequence length="334" mass="39123">MNKPPIIEMNILYIFGNGFDKAQGMATSYPEFYKYLQEHVTSGSNLLNRMKVEITEDRKLWSDMEERLGAFTDVSNNADEFYDFYFELNEHLQSYLTKENEKFLPTDKLKTKFQDDFIKISKYLGALDKDRFNRFIKKHNFSSKDISVITLNYTNTLEKILNLSSGATTKGFDSSNTLRNLIHVHGILGQSIIIGVDNETQIKNEEFKKNDDIKDLMIKEQSNLVMKETRHIQCETLINNANVIILFGVSLGDTDARWWKIIGNNLVNRTNIAIIQHLYEPNAIRRTQLQKRGRLEREQQKCFMQKMRIEEKNWSEDLTGRLFFTVNEPTFILK</sequence>
<dbReference type="EMBL" id="AP019735">
    <property type="protein sequence ID" value="BBL04796.1"/>
    <property type="molecule type" value="Genomic_DNA"/>
</dbReference>
<dbReference type="InterPro" id="IPR025935">
    <property type="entry name" value="AbiH"/>
</dbReference>
<dbReference type="AlphaFoldDB" id="A0A4Y1WX08"/>
<proteinExistence type="predicted"/>
<dbReference type="KEGG" id="acou:A5CBH24_21090"/>
<evidence type="ECO:0000313" key="1">
    <source>
        <dbReference type="EMBL" id="BBL04796.1"/>
    </source>
</evidence>
<gene>
    <name evidence="1" type="ORF">A5CBH24_21090</name>
</gene>
<keyword evidence="2" id="KW-1185">Reference proteome</keyword>
<reference evidence="2" key="1">
    <citation type="submission" date="2019-06" db="EMBL/GenBank/DDBJ databases">
        <title>Alistipes onderdonkii subsp. vulgaris subsp. nov., Alistipes dispar sp. nov. and Alistipes communis sp. nov., isolated from human faeces, and creation of Alistipes onderdonkii subsp. onderdonkii subsp. nov.</title>
        <authorList>
            <person name="Sakamoto M."/>
            <person name="Ikeyama N."/>
            <person name="Ogata Y."/>
            <person name="Suda W."/>
            <person name="Iino T."/>
            <person name="Hattori M."/>
            <person name="Ohkuma M."/>
        </authorList>
    </citation>
    <scope>NUCLEOTIDE SEQUENCE [LARGE SCALE GENOMIC DNA]</scope>
    <source>
        <strain evidence="2">5CBH24</strain>
    </source>
</reference>
<accession>A0A4Y1WX08</accession>
<organism evidence="1 2">
    <name type="scientific">Alistipes communis</name>
    <dbReference type="NCBI Taxonomy" id="2585118"/>
    <lineage>
        <taxon>Bacteria</taxon>
        <taxon>Pseudomonadati</taxon>
        <taxon>Bacteroidota</taxon>
        <taxon>Bacteroidia</taxon>
        <taxon>Bacteroidales</taxon>
        <taxon>Rikenellaceae</taxon>
        <taxon>Alistipes</taxon>
    </lineage>
</organism>
<dbReference type="Proteomes" id="UP000318946">
    <property type="component" value="Chromosome"/>
</dbReference>
<evidence type="ECO:0008006" key="3">
    <source>
        <dbReference type="Google" id="ProtNLM"/>
    </source>
</evidence>
<protein>
    <recommendedName>
        <fullName evidence="3">SIR2-like domain-containing protein</fullName>
    </recommendedName>
</protein>
<dbReference type="Pfam" id="PF14253">
    <property type="entry name" value="AbiH"/>
    <property type="match status" value="1"/>
</dbReference>
<evidence type="ECO:0000313" key="2">
    <source>
        <dbReference type="Proteomes" id="UP000318946"/>
    </source>
</evidence>